<dbReference type="Pfam" id="PF07589">
    <property type="entry name" value="PEP-CTERM"/>
    <property type="match status" value="1"/>
</dbReference>
<proteinExistence type="predicted"/>
<dbReference type="EMBL" id="JAXCLA010000002">
    <property type="protein sequence ID" value="MDY0744428.1"/>
    <property type="molecule type" value="Genomic_DNA"/>
</dbReference>
<dbReference type="RefSeq" id="WP_320422316.1">
    <property type="nucleotide sequence ID" value="NZ_JAXCLA010000002.1"/>
</dbReference>
<dbReference type="Proteomes" id="UP001285263">
    <property type="component" value="Unassembled WGS sequence"/>
</dbReference>
<reference evidence="3 4" key="1">
    <citation type="submission" date="2023-11" db="EMBL/GenBank/DDBJ databases">
        <title>Paucibacter sp. nov., isolated from fresh soil in Korea.</title>
        <authorList>
            <person name="Le N.T.T."/>
        </authorList>
    </citation>
    <scope>NUCLEOTIDE SEQUENCE [LARGE SCALE GENOMIC DNA]</scope>
    <source>
        <strain evidence="3 4">R3-3</strain>
    </source>
</reference>
<dbReference type="NCBIfam" id="TIGR02595">
    <property type="entry name" value="PEP_CTERM"/>
    <property type="match status" value="1"/>
</dbReference>
<feature type="domain" description="Ice-binding protein C-terminal" evidence="2">
    <location>
        <begin position="234"/>
        <end position="258"/>
    </location>
</feature>
<evidence type="ECO:0000313" key="4">
    <source>
        <dbReference type="Proteomes" id="UP001285263"/>
    </source>
</evidence>
<organism evidence="3 4">
    <name type="scientific">Roseateles agri</name>
    <dbReference type="NCBI Taxonomy" id="3098619"/>
    <lineage>
        <taxon>Bacteria</taxon>
        <taxon>Pseudomonadati</taxon>
        <taxon>Pseudomonadota</taxon>
        <taxon>Betaproteobacteria</taxon>
        <taxon>Burkholderiales</taxon>
        <taxon>Sphaerotilaceae</taxon>
        <taxon>Roseateles</taxon>
    </lineage>
</organism>
<keyword evidence="4" id="KW-1185">Reference proteome</keyword>
<dbReference type="InterPro" id="IPR013424">
    <property type="entry name" value="Ice-binding_C"/>
</dbReference>
<name>A0ABU5DDS6_9BURK</name>
<accession>A0ABU5DDS6</accession>
<evidence type="ECO:0000259" key="2">
    <source>
        <dbReference type="Pfam" id="PF07589"/>
    </source>
</evidence>
<keyword evidence="1" id="KW-0732">Signal</keyword>
<feature type="signal peptide" evidence="1">
    <location>
        <begin position="1"/>
        <end position="25"/>
    </location>
</feature>
<protein>
    <submittedName>
        <fullName evidence="3">Flocculation-associated PEP-CTERM protein PepA</fullName>
    </submittedName>
</protein>
<evidence type="ECO:0000256" key="1">
    <source>
        <dbReference type="SAM" id="SignalP"/>
    </source>
</evidence>
<sequence>MTSFSSFRTIAAVVAMGAVGAAAQAATLPSFTIDPSAIPGVSSPAFTANNLIVSDYAAVTFNGGTFSDVGFLSIQSAQSATGPVATSGLNSAYGFYIQFTGSGPTPAGDPTTDFTKATFSQLSYTIYGYQGTASFGFSGTTPTTTATNVVALASGSLISGSAVTIPNGDGTFTPSGSAKLTLSLTPAGEAFFTSPDTFYNLASTAFSNTSSQVETFSNGFLIRQGGGSVNFASAVPEPGTYALLMAGVGVIGFVARRKSAPRR</sequence>
<feature type="chain" id="PRO_5046393736" evidence="1">
    <location>
        <begin position="26"/>
        <end position="263"/>
    </location>
</feature>
<evidence type="ECO:0000313" key="3">
    <source>
        <dbReference type="EMBL" id="MDY0744428.1"/>
    </source>
</evidence>
<comment type="caution">
    <text evidence="3">The sequence shown here is derived from an EMBL/GenBank/DDBJ whole genome shotgun (WGS) entry which is preliminary data.</text>
</comment>
<gene>
    <name evidence="3" type="primary">pepA</name>
    <name evidence="3" type="ORF">SNE35_07915</name>
</gene>
<dbReference type="NCBIfam" id="NF033554">
    <property type="entry name" value="floc_PepA"/>
    <property type="match status" value="1"/>
</dbReference>